<dbReference type="OrthoDB" id="9977870at2759"/>
<evidence type="ECO:0000256" key="1">
    <source>
        <dbReference type="ARBA" id="ARBA00022723"/>
    </source>
</evidence>
<dbReference type="SUPFAM" id="SSF57850">
    <property type="entry name" value="RING/U-box"/>
    <property type="match status" value="1"/>
</dbReference>
<protein>
    <recommendedName>
        <fullName evidence="4">RWD domain-containing protein</fullName>
    </recommendedName>
</protein>
<accession>A0A0D2IY71</accession>
<dbReference type="HOGENOM" id="CLU_1409502_0_0_1"/>
<sequence length="193" mass="21533">MLVVHNQTLTEEITVLNAIYGDGSVQATFSDNHHSTISLQLPGLNYAFLLRVLDTYPQSQPTVIGVDDLVASLKPVVQQNVVFFGACVAAVHHSGEVCLFDAIQEFNPILEIQRKYAQSNGDQEKHQELMGERSLMVRELAIRARERATWRPGVGEDSLFAVVDCAACMEPFFRVEMANLVCRHAFCRECLHG</sequence>
<dbReference type="InterPro" id="IPR017907">
    <property type="entry name" value="Znf_RING_CS"/>
</dbReference>
<dbReference type="AlphaFoldDB" id="A0A0D2IY71"/>
<dbReference type="PROSITE" id="PS50908">
    <property type="entry name" value="RWD"/>
    <property type="match status" value="1"/>
</dbReference>
<dbReference type="GO" id="GO:0008270">
    <property type="term" value="F:zinc ion binding"/>
    <property type="evidence" value="ECO:0007669"/>
    <property type="project" value="UniProtKB-KW"/>
</dbReference>
<dbReference type="VEuPathDB" id="FungiDB:Z518_03002"/>
<reference evidence="5 6" key="1">
    <citation type="submission" date="2015-01" db="EMBL/GenBank/DDBJ databases">
        <title>The Genome Sequence of Rhinocladiella mackenzie CBS 650.93.</title>
        <authorList>
            <consortium name="The Broad Institute Genomics Platform"/>
            <person name="Cuomo C."/>
            <person name="de Hoog S."/>
            <person name="Gorbushina A."/>
            <person name="Stielow B."/>
            <person name="Teixiera M."/>
            <person name="Abouelleil A."/>
            <person name="Chapman S.B."/>
            <person name="Priest M."/>
            <person name="Young S.K."/>
            <person name="Wortman J."/>
            <person name="Nusbaum C."/>
            <person name="Birren B."/>
        </authorList>
    </citation>
    <scope>NUCLEOTIDE SEQUENCE [LARGE SCALE GENOMIC DNA]</scope>
    <source>
        <strain evidence="5 6">CBS 650.93</strain>
    </source>
</reference>
<keyword evidence="6" id="KW-1185">Reference proteome</keyword>
<dbReference type="RefSeq" id="XP_013275482.1">
    <property type="nucleotide sequence ID" value="XM_013420028.1"/>
</dbReference>
<dbReference type="PROSITE" id="PS00518">
    <property type="entry name" value="ZF_RING_1"/>
    <property type="match status" value="1"/>
</dbReference>
<evidence type="ECO:0000313" key="5">
    <source>
        <dbReference type="EMBL" id="KIX08346.1"/>
    </source>
</evidence>
<dbReference type="Proteomes" id="UP000053617">
    <property type="component" value="Unassembled WGS sequence"/>
</dbReference>
<evidence type="ECO:0000313" key="6">
    <source>
        <dbReference type="Proteomes" id="UP000053617"/>
    </source>
</evidence>
<dbReference type="InterPro" id="IPR006575">
    <property type="entry name" value="RWD_dom"/>
</dbReference>
<evidence type="ECO:0000256" key="2">
    <source>
        <dbReference type="ARBA" id="ARBA00022771"/>
    </source>
</evidence>
<dbReference type="EMBL" id="KN847476">
    <property type="protein sequence ID" value="KIX08346.1"/>
    <property type="molecule type" value="Genomic_DNA"/>
</dbReference>
<keyword evidence="3" id="KW-0862">Zinc</keyword>
<feature type="domain" description="RWD" evidence="4">
    <location>
        <begin position="11"/>
        <end position="113"/>
    </location>
</feature>
<evidence type="ECO:0000256" key="3">
    <source>
        <dbReference type="ARBA" id="ARBA00022833"/>
    </source>
</evidence>
<dbReference type="STRING" id="1442369.A0A0D2IY71"/>
<name>A0A0D2IY71_9EURO</name>
<keyword evidence="1" id="KW-0479">Metal-binding</keyword>
<dbReference type="GeneID" id="25291073"/>
<organism evidence="5 6">
    <name type="scientific">Rhinocladiella mackenziei CBS 650.93</name>
    <dbReference type="NCBI Taxonomy" id="1442369"/>
    <lineage>
        <taxon>Eukaryota</taxon>
        <taxon>Fungi</taxon>
        <taxon>Dikarya</taxon>
        <taxon>Ascomycota</taxon>
        <taxon>Pezizomycotina</taxon>
        <taxon>Eurotiomycetes</taxon>
        <taxon>Chaetothyriomycetidae</taxon>
        <taxon>Chaetothyriales</taxon>
        <taxon>Herpotrichiellaceae</taxon>
        <taxon>Rhinocladiella</taxon>
    </lineage>
</organism>
<keyword evidence="2" id="KW-0863">Zinc-finger</keyword>
<gene>
    <name evidence="5" type="ORF">Z518_03002</name>
</gene>
<evidence type="ECO:0000259" key="4">
    <source>
        <dbReference type="PROSITE" id="PS50908"/>
    </source>
</evidence>
<proteinExistence type="predicted"/>